<organism evidence="2 3">
    <name type="scientific">Marimonas arenosa</name>
    <dbReference type="NCBI Taxonomy" id="1795305"/>
    <lineage>
        <taxon>Bacteria</taxon>
        <taxon>Pseudomonadati</taxon>
        <taxon>Pseudomonadota</taxon>
        <taxon>Alphaproteobacteria</taxon>
        <taxon>Rhodobacterales</taxon>
        <taxon>Paracoccaceae</taxon>
        <taxon>Marimonas</taxon>
    </lineage>
</organism>
<dbReference type="EMBL" id="JANHAX010000004">
    <property type="protein sequence ID" value="MDQ2091055.1"/>
    <property type="molecule type" value="Genomic_DNA"/>
</dbReference>
<dbReference type="PANTHER" id="PTHR13887">
    <property type="entry name" value="GLUTATHIONE S-TRANSFERASE KAPPA"/>
    <property type="match status" value="1"/>
</dbReference>
<reference evidence="2" key="2">
    <citation type="submission" date="2023-02" db="EMBL/GenBank/DDBJ databases">
        <title>'Rhodoalgimonas zhirmunskyi' gen. nov., isolated from a red alga.</title>
        <authorList>
            <person name="Nedashkovskaya O.I."/>
            <person name="Otstavnykh N.Y."/>
            <person name="Bystritskaya E.P."/>
            <person name="Balabanova L.A."/>
            <person name="Isaeva M.P."/>
        </authorList>
    </citation>
    <scope>NUCLEOTIDE SEQUENCE</scope>
    <source>
        <strain evidence="2">KCTC 52189</strain>
    </source>
</reference>
<dbReference type="CDD" id="cd03024">
    <property type="entry name" value="DsbA_FrnE"/>
    <property type="match status" value="1"/>
</dbReference>
<proteinExistence type="predicted"/>
<accession>A0AAE4B589</accession>
<evidence type="ECO:0000313" key="2">
    <source>
        <dbReference type="EMBL" id="MDQ2091055.1"/>
    </source>
</evidence>
<reference evidence="2" key="1">
    <citation type="submission" date="2022-07" db="EMBL/GenBank/DDBJ databases">
        <authorList>
            <person name="Otstavnykh N."/>
            <person name="Isaeva M."/>
            <person name="Bystritskaya E."/>
        </authorList>
    </citation>
    <scope>NUCLEOTIDE SEQUENCE</scope>
    <source>
        <strain evidence="2">KCTC 52189</strain>
    </source>
</reference>
<dbReference type="RefSeq" id="WP_306736344.1">
    <property type="nucleotide sequence ID" value="NZ_JANHAX010000004.1"/>
</dbReference>
<dbReference type="InterPro" id="IPR036249">
    <property type="entry name" value="Thioredoxin-like_sf"/>
</dbReference>
<gene>
    <name evidence="2" type="ORF">NO357_14210</name>
</gene>
<evidence type="ECO:0000259" key="1">
    <source>
        <dbReference type="Pfam" id="PF01323"/>
    </source>
</evidence>
<sequence>MTDTSDPRLRIDIVSDVVCPWCAIGYHQLARAIAETGVAVEILWHPFELNPQMPAEGQNLREHLAEKYGTTREESEQARARLTDLGATLGFTFAFSDDSRMVNTFRAHQLIEWAEGRDRQTDMKLALLKAHFSDGRDISDIATLAAIAGELGLDAEDAEQALGTGRFAAEVRTMQRFWIDKGIRGVPSVVFDLKHLVTGAQGVETYARLLRQFAKLG</sequence>
<dbReference type="PANTHER" id="PTHR13887:SF41">
    <property type="entry name" value="THIOREDOXIN SUPERFAMILY PROTEIN"/>
    <property type="match status" value="1"/>
</dbReference>
<keyword evidence="3" id="KW-1185">Reference proteome</keyword>
<dbReference type="SUPFAM" id="SSF52833">
    <property type="entry name" value="Thioredoxin-like"/>
    <property type="match status" value="1"/>
</dbReference>
<feature type="domain" description="DSBA-like thioredoxin" evidence="1">
    <location>
        <begin position="11"/>
        <end position="210"/>
    </location>
</feature>
<protein>
    <submittedName>
        <fullName evidence="2">DsbA family oxidoreductase</fullName>
    </submittedName>
</protein>
<dbReference type="GO" id="GO:0016491">
    <property type="term" value="F:oxidoreductase activity"/>
    <property type="evidence" value="ECO:0007669"/>
    <property type="project" value="InterPro"/>
</dbReference>
<dbReference type="Proteomes" id="UP001226762">
    <property type="component" value="Unassembled WGS sequence"/>
</dbReference>
<comment type="caution">
    <text evidence="2">The sequence shown here is derived from an EMBL/GenBank/DDBJ whole genome shotgun (WGS) entry which is preliminary data.</text>
</comment>
<dbReference type="InterPro" id="IPR001853">
    <property type="entry name" value="DSBA-like_thioredoxin_dom"/>
</dbReference>
<evidence type="ECO:0000313" key="3">
    <source>
        <dbReference type="Proteomes" id="UP001226762"/>
    </source>
</evidence>
<name>A0AAE4B589_9RHOB</name>
<dbReference type="Pfam" id="PF01323">
    <property type="entry name" value="DSBA"/>
    <property type="match status" value="1"/>
</dbReference>
<dbReference type="AlphaFoldDB" id="A0AAE4B589"/>
<dbReference type="Gene3D" id="3.40.30.10">
    <property type="entry name" value="Glutaredoxin"/>
    <property type="match status" value="1"/>
</dbReference>